<dbReference type="AlphaFoldDB" id="A0A3Q9UE00"/>
<dbReference type="KEGG" id="aji:C0Z10_08120"/>
<dbReference type="RefSeq" id="WP_097799047.1">
    <property type="nucleotide sequence ID" value="NZ_CP025570.1"/>
</dbReference>
<dbReference type="CDD" id="cd07040">
    <property type="entry name" value="HP"/>
    <property type="match status" value="1"/>
</dbReference>
<dbReference type="InterPro" id="IPR013078">
    <property type="entry name" value="His_Pase_superF_clade-1"/>
</dbReference>
<gene>
    <name evidence="1" type="ORF">C0Z10_08120</name>
</gene>
<dbReference type="Pfam" id="PF00300">
    <property type="entry name" value="His_Phos_1"/>
    <property type="match status" value="1"/>
</dbReference>
<proteinExistence type="predicted"/>
<organism evidence="1 2">
    <name type="scientific">Acidipropionibacterium jensenii</name>
    <dbReference type="NCBI Taxonomy" id="1749"/>
    <lineage>
        <taxon>Bacteria</taxon>
        <taxon>Bacillati</taxon>
        <taxon>Actinomycetota</taxon>
        <taxon>Actinomycetes</taxon>
        <taxon>Propionibacteriales</taxon>
        <taxon>Propionibacteriaceae</taxon>
        <taxon>Acidipropionibacterium</taxon>
    </lineage>
</organism>
<accession>A0A3Q9UE00</accession>
<dbReference type="InterPro" id="IPR029033">
    <property type="entry name" value="His_PPase_superfam"/>
</dbReference>
<evidence type="ECO:0000313" key="1">
    <source>
        <dbReference type="EMBL" id="AZZ39724.1"/>
    </source>
</evidence>
<dbReference type="SUPFAM" id="SSF53254">
    <property type="entry name" value="Phosphoglycerate mutase-like"/>
    <property type="match status" value="1"/>
</dbReference>
<sequence>MGIMILVRHPEAEKNVVNAFGGDSNMDLLTGSGRNSLSEVSMHVSAVTHGSNPVRVISSPADRALILATELASSAGSRPEILADLQSIGKGSLSGVTERVAEQAYPSYMGRLRLYRAGLLNGYALDGPGEELRGFETRVLGVLGRIDIYESPFVVLVAHRSTITALLMHAARLFHGYPTDFYGYVELPLSSVSLISWEDGILGVGLRAVHMENLLSRR</sequence>
<dbReference type="Gene3D" id="3.40.50.1240">
    <property type="entry name" value="Phosphoglycerate mutase-like"/>
    <property type="match status" value="1"/>
</dbReference>
<name>A0A3Q9UE00_9ACTN</name>
<reference evidence="2" key="1">
    <citation type="submission" date="2017-12" db="EMBL/GenBank/DDBJ databases">
        <title>Whole genome sequencing of Acidipropionibacterium jensenii strains JS279 and JS280.</title>
        <authorList>
            <person name="Deptula P."/>
            <person name="Laine P."/>
            <person name="Smolander O.-P."/>
            <person name="Paulin L."/>
            <person name="Auvinen P."/>
            <person name="Varmanen P."/>
        </authorList>
    </citation>
    <scope>NUCLEOTIDE SEQUENCE [LARGE SCALE GENOMIC DNA]</scope>
    <source>
        <strain evidence="2">JS280</strain>
    </source>
</reference>
<evidence type="ECO:0000313" key="2">
    <source>
        <dbReference type="Proteomes" id="UP000285875"/>
    </source>
</evidence>
<dbReference type="EMBL" id="CP025570">
    <property type="protein sequence ID" value="AZZ39724.1"/>
    <property type="molecule type" value="Genomic_DNA"/>
</dbReference>
<protein>
    <submittedName>
        <fullName evidence="1">Histidine phosphatase family protein</fullName>
    </submittedName>
</protein>
<dbReference type="Proteomes" id="UP000285875">
    <property type="component" value="Chromosome"/>
</dbReference>